<feature type="region of interest" description="Disordered" evidence="1">
    <location>
        <begin position="315"/>
        <end position="351"/>
    </location>
</feature>
<feature type="region of interest" description="Disordered" evidence="1">
    <location>
        <begin position="267"/>
        <end position="293"/>
    </location>
</feature>
<dbReference type="PANTHER" id="PTHR40465">
    <property type="entry name" value="CHROMOSOME 1, WHOLE GENOME SHOTGUN SEQUENCE"/>
    <property type="match status" value="1"/>
</dbReference>
<feature type="domain" description="DUF6534" evidence="3">
    <location>
        <begin position="174"/>
        <end position="262"/>
    </location>
</feature>
<keyword evidence="2" id="KW-1133">Transmembrane helix</keyword>
<dbReference type="PANTHER" id="PTHR40465:SF1">
    <property type="entry name" value="DUF6534 DOMAIN-CONTAINING PROTEIN"/>
    <property type="match status" value="1"/>
</dbReference>
<protein>
    <recommendedName>
        <fullName evidence="3">DUF6534 domain-containing protein</fullName>
    </recommendedName>
</protein>
<feature type="transmembrane region" description="Helical" evidence="2">
    <location>
        <begin position="129"/>
        <end position="152"/>
    </location>
</feature>
<gene>
    <name evidence="4" type="ORF">B0H15DRAFT_799026</name>
</gene>
<evidence type="ECO:0000259" key="3">
    <source>
        <dbReference type="Pfam" id="PF20152"/>
    </source>
</evidence>
<feature type="transmembrane region" description="Helical" evidence="2">
    <location>
        <begin position="55"/>
        <end position="83"/>
    </location>
</feature>
<dbReference type="EMBL" id="JARJCN010000015">
    <property type="protein sequence ID" value="KAJ7093993.1"/>
    <property type="molecule type" value="Genomic_DNA"/>
</dbReference>
<reference evidence="4" key="1">
    <citation type="submission" date="2023-03" db="EMBL/GenBank/DDBJ databases">
        <title>Massive genome expansion in bonnet fungi (Mycena s.s.) driven by repeated elements and novel gene families across ecological guilds.</title>
        <authorList>
            <consortium name="Lawrence Berkeley National Laboratory"/>
            <person name="Harder C.B."/>
            <person name="Miyauchi S."/>
            <person name="Viragh M."/>
            <person name="Kuo A."/>
            <person name="Thoen E."/>
            <person name="Andreopoulos B."/>
            <person name="Lu D."/>
            <person name="Skrede I."/>
            <person name="Drula E."/>
            <person name="Henrissat B."/>
            <person name="Morin E."/>
            <person name="Kohler A."/>
            <person name="Barry K."/>
            <person name="LaButti K."/>
            <person name="Morin E."/>
            <person name="Salamov A."/>
            <person name="Lipzen A."/>
            <person name="Mereny Z."/>
            <person name="Hegedus B."/>
            <person name="Baldrian P."/>
            <person name="Stursova M."/>
            <person name="Weitz H."/>
            <person name="Taylor A."/>
            <person name="Grigoriev I.V."/>
            <person name="Nagy L.G."/>
            <person name="Martin F."/>
            <person name="Kauserud H."/>
        </authorList>
    </citation>
    <scope>NUCLEOTIDE SEQUENCE</scope>
    <source>
        <strain evidence="4">CBHHK173m</strain>
    </source>
</reference>
<evidence type="ECO:0000256" key="1">
    <source>
        <dbReference type="SAM" id="MobiDB-lite"/>
    </source>
</evidence>
<dbReference type="InterPro" id="IPR045339">
    <property type="entry name" value="DUF6534"/>
</dbReference>
<keyword evidence="5" id="KW-1185">Reference proteome</keyword>
<sequence>MSSAEEAARQHHQAVFLLGPWLVGGCVDIFLQGVLTCQLFNYFSWYREDVRLLRIYVAGLAVLSIAKTAQAFAIIWIQSILFINDVDGAVLLNYTTWWQSGNPLIVATYELYVQAYFCYRLYVISKRWIVVAPIGTVFVFAFFSMVLATYYITVGVTASPSIAAWFAAHLSSVFAADVLMSCTTAFFLIRSKKNVLPQTVGLISALVRLTFQTAAPAAVCAFFNLVFSQIYVGNDKLISTAFNQALPKIYSVSVLWTLNARRTIRASHSSNGGRGVSSSNEISGGGGRSRRTRANTDVELGNFGGIQVHTAQETVQHIDFARSPGSETKSGGGPGTPPSHDASHLDLEYKR</sequence>
<feature type="transmembrane region" description="Helical" evidence="2">
    <location>
        <begin position="164"/>
        <end position="189"/>
    </location>
</feature>
<dbReference type="AlphaFoldDB" id="A0AAD6XUM9"/>
<feature type="compositionally biased region" description="Basic and acidic residues" evidence="1">
    <location>
        <begin position="341"/>
        <end position="351"/>
    </location>
</feature>
<dbReference type="Pfam" id="PF20152">
    <property type="entry name" value="DUF6534"/>
    <property type="match status" value="1"/>
</dbReference>
<feature type="transmembrane region" description="Helical" evidence="2">
    <location>
        <begin position="103"/>
        <end position="122"/>
    </location>
</feature>
<evidence type="ECO:0000313" key="4">
    <source>
        <dbReference type="EMBL" id="KAJ7093993.1"/>
    </source>
</evidence>
<feature type="transmembrane region" description="Helical" evidence="2">
    <location>
        <begin position="20"/>
        <end position="43"/>
    </location>
</feature>
<feature type="compositionally biased region" description="Low complexity" evidence="1">
    <location>
        <begin position="267"/>
        <end position="282"/>
    </location>
</feature>
<evidence type="ECO:0000313" key="5">
    <source>
        <dbReference type="Proteomes" id="UP001222325"/>
    </source>
</evidence>
<organism evidence="4 5">
    <name type="scientific">Mycena belliarum</name>
    <dbReference type="NCBI Taxonomy" id="1033014"/>
    <lineage>
        <taxon>Eukaryota</taxon>
        <taxon>Fungi</taxon>
        <taxon>Dikarya</taxon>
        <taxon>Basidiomycota</taxon>
        <taxon>Agaricomycotina</taxon>
        <taxon>Agaricomycetes</taxon>
        <taxon>Agaricomycetidae</taxon>
        <taxon>Agaricales</taxon>
        <taxon>Marasmiineae</taxon>
        <taxon>Mycenaceae</taxon>
        <taxon>Mycena</taxon>
    </lineage>
</organism>
<name>A0AAD6XUM9_9AGAR</name>
<keyword evidence="2" id="KW-0472">Membrane</keyword>
<keyword evidence="2" id="KW-0812">Transmembrane</keyword>
<dbReference type="Proteomes" id="UP001222325">
    <property type="component" value="Unassembled WGS sequence"/>
</dbReference>
<evidence type="ECO:0000256" key="2">
    <source>
        <dbReference type="SAM" id="Phobius"/>
    </source>
</evidence>
<accession>A0AAD6XUM9</accession>
<proteinExistence type="predicted"/>
<comment type="caution">
    <text evidence="4">The sequence shown here is derived from an EMBL/GenBank/DDBJ whole genome shotgun (WGS) entry which is preliminary data.</text>
</comment>